<feature type="domain" description="Glutamine amidotransferase" evidence="1">
    <location>
        <begin position="47"/>
        <end position="184"/>
    </location>
</feature>
<dbReference type="PROSITE" id="PS51273">
    <property type="entry name" value="GATASE_TYPE_1"/>
    <property type="match status" value="1"/>
</dbReference>
<evidence type="ECO:0000259" key="1">
    <source>
        <dbReference type="Pfam" id="PF00117"/>
    </source>
</evidence>
<dbReference type="AlphaFoldDB" id="A0A930YKA8"/>
<dbReference type="GO" id="GO:0005829">
    <property type="term" value="C:cytosol"/>
    <property type="evidence" value="ECO:0007669"/>
    <property type="project" value="TreeGrafter"/>
</dbReference>
<dbReference type="PANTHER" id="PTHR42695">
    <property type="entry name" value="GLUTAMINE AMIDOTRANSFERASE YLR126C-RELATED"/>
    <property type="match status" value="1"/>
</dbReference>
<dbReference type="InterPro" id="IPR029062">
    <property type="entry name" value="Class_I_gatase-like"/>
</dbReference>
<accession>A0A930YKA8</accession>
<dbReference type="PANTHER" id="PTHR42695:SF5">
    <property type="entry name" value="GLUTAMINE AMIDOTRANSFERASE YLR126C-RELATED"/>
    <property type="match status" value="1"/>
</dbReference>
<keyword evidence="2" id="KW-0315">Glutamine amidotransferase</keyword>
<dbReference type="CDD" id="cd01741">
    <property type="entry name" value="GATase1_1"/>
    <property type="match status" value="1"/>
</dbReference>
<keyword evidence="3" id="KW-1185">Reference proteome</keyword>
<dbReference type="InterPro" id="IPR044992">
    <property type="entry name" value="ChyE-like"/>
</dbReference>
<organism evidence="2 3">
    <name type="scientific">Nocardioides islandensis</name>
    <dbReference type="NCBI Taxonomy" id="433663"/>
    <lineage>
        <taxon>Bacteria</taxon>
        <taxon>Bacillati</taxon>
        <taxon>Actinomycetota</taxon>
        <taxon>Actinomycetes</taxon>
        <taxon>Propionibacteriales</taxon>
        <taxon>Nocardioidaceae</taxon>
        <taxon>Nocardioides</taxon>
    </lineage>
</organism>
<dbReference type="InterPro" id="IPR017926">
    <property type="entry name" value="GATASE"/>
</dbReference>
<protein>
    <submittedName>
        <fullName evidence="2">Type 1 glutamine amidotransferase</fullName>
    </submittedName>
</protein>
<dbReference type="Pfam" id="PF00117">
    <property type="entry name" value="GATase"/>
    <property type="match status" value="1"/>
</dbReference>
<dbReference type="Proteomes" id="UP000640489">
    <property type="component" value="Unassembled WGS sequence"/>
</dbReference>
<dbReference type="Gene3D" id="3.40.50.880">
    <property type="match status" value="1"/>
</dbReference>
<dbReference type="RefSeq" id="WP_194709048.1">
    <property type="nucleotide sequence ID" value="NZ_JADKPN010000019.1"/>
</dbReference>
<dbReference type="SUPFAM" id="SSF52317">
    <property type="entry name" value="Class I glutamine amidotransferase-like"/>
    <property type="match status" value="1"/>
</dbReference>
<proteinExistence type="predicted"/>
<comment type="caution">
    <text evidence="2">The sequence shown here is derived from an EMBL/GenBank/DDBJ whole genome shotgun (WGS) entry which is preliminary data.</text>
</comment>
<gene>
    <name evidence="2" type="ORF">ISU07_22270</name>
</gene>
<evidence type="ECO:0000313" key="3">
    <source>
        <dbReference type="Proteomes" id="UP000640489"/>
    </source>
</evidence>
<sequence>MTSPRIAVVQHEENCPPHLVGTWMADAGADVAVCHAYDGDPLPDPGTYDALVVLGGAMGANDDADSPWLALVRERIRVHAAGGVPVLGICLGHQLAAVALGGEVETNSRGQTFGLRMMGWTPEAHLDPLMHELATPRRGVHWHDDVVTEVPEGAVVLARIEGVEVQAARFAPTVWGVQHHPEVDAQLIAPWAVADRELHRSQGLDTDAVLAEIDAAREELAAAWRPLASRFVEIAAHA</sequence>
<evidence type="ECO:0000313" key="2">
    <source>
        <dbReference type="EMBL" id="MBF4765869.1"/>
    </source>
</evidence>
<dbReference type="EMBL" id="JADKPN010000019">
    <property type="protein sequence ID" value="MBF4765869.1"/>
    <property type="molecule type" value="Genomic_DNA"/>
</dbReference>
<name>A0A930YKA8_9ACTN</name>
<reference evidence="2" key="1">
    <citation type="submission" date="2020-11" db="EMBL/GenBank/DDBJ databases">
        <title>Nocardioides sp. nov., isolated from Soil of Cynanchum wilfordii Hemsley rhizosphere.</title>
        <authorList>
            <person name="Lee J.-S."/>
            <person name="Suh M.K."/>
            <person name="Kim J.-S."/>
        </authorList>
    </citation>
    <scope>NUCLEOTIDE SEQUENCE</scope>
    <source>
        <strain evidence="2">KCTC 19275</strain>
    </source>
</reference>